<keyword evidence="9 10" id="KW-0133">Cell shape</keyword>
<dbReference type="PANTHER" id="PTHR43692:SF1">
    <property type="entry name" value="UDP-N-ACETYLMURAMOYLALANINE--D-GLUTAMATE LIGASE"/>
    <property type="match status" value="1"/>
</dbReference>
<accession>A0A2B7IG93</accession>
<comment type="function">
    <text evidence="9 10">Cell wall formation. Catalyzes the addition of glutamate to the nucleotide precursor UDP-N-acetylmuramoyl-L-alanine (UMA).</text>
</comment>
<evidence type="ECO:0000256" key="1">
    <source>
        <dbReference type="ARBA" id="ARBA00004496"/>
    </source>
</evidence>
<dbReference type="SUPFAM" id="SSF53623">
    <property type="entry name" value="MurD-like peptide ligases, catalytic domain"/>
    <property type="match status" value="1"/>
</dbReference>
<dbReference type="GO" id="GO:0004326">
    <property type="term" value="F:tetrahydrofolylpolyglutamate synthase activity"/>
    <property type="evidence" value="ECO:0007669"/>
    <property type="project" value="InterPro"/>
</dbReference>
<evidence type="ECO:0000256" key="10">
    <source>
        <dbReference type="RuleBase" id="RU003664"/>
    </source>
</evidence>
<sequence length="498" mass="52815">MGGRAVTFSGKVDLSAADRLFDWSGVHVVIAGLGTSGYAAADALLELDATVLVLDDSDDDSHRDKGGLLEVLGAEVRLGPGSASDLPEETDLVVVSPSWRPTQPLVARALTRGIPVWGEPELAWRLMHPDRVIPWLAITGTNGKTTTTQMTESILHAAGLKACAVGNIGRPILEAMADEINYDVFAVELSSFQLHWSNSLSLHSAAVLNLHQDHLEWYAHESDPLGSYAADKARIYHQVTNSCVYNVADPATEHMVEDADVVEGARAIGFTTGTPGPSMIGIVDGLIVDRAFVEQRATSAMKLARLEDVHPFAPHNVENALAAAALTRSFGVPAPAVGQGLRDLHLGGHRIETVHQAGGITWVDDSKATNPHAANSSMRAFEHIVWIAGGQAKGTHFDNLVTTHAGKLRGVVVLGTDRGIIARSLAEHAPQVPVVVIDDMSREAMARAVHEAAKMARPGDTVLMAPGCASLDIWPGYAARGEDFANAAQHVDGPDADG</sequence>
<dbReference type="GO" id="GO:0005524">
    <property type="term" value="F:ATP binding"/>
    <property type="evidence" value="ECO:0007669"/>
    <property type="project" value="UniProtKB-UniRule"/>
</dbReference>
<keyword evidence="7 9" id="KW-0067">ATP-binding</keyword>
<comment type="caution">
    <text evidence="11">The sequence shown here is derived from an EMBL/GenBank/DDBJ whole genome shotgun (WGS) entry which is preliminary data.</text>
</comment>
<dbReference type="InterPro" id="IPR004101">
    <property type="entry name" value="Mur_ligase_C"/>
</dbReference>
<comment type="pathway">
    <text evidence="2 9 10">Cell wall biogenesis; peptidoglycan biosynthesis.</text>
</comment>
<dbReference type="Pfam" id="PF08245">
    <property type="entry name" value="Mur_ligase_M"/>
    <property type="match status" value="1"/>
</dbReference>
<dbReference type="InterPro" id="IPR013221">
    <property type="entry name" value="Mur_ligase_cen"/>
</dbReference>
<reference evidence="11 12" key="1">
    <citation type="submission" date="2017-02" db="EMBL/GenBank/DDBJ databases">
        <title>Prevalence of linear plasmids in Cutibacterium acnes isolates obtained from cancerous prostatic tissue.</title>
        <authorList>
            <person name="Davidsson S."/>
            <person name="Bruggemann H."/>
        </authorList>
    </citation>
    <scope>NUCLEOTIDE SEQUENCE [LARGE SCALE GENOMIC DNA]</scope>
    <source>
        <strain evidence="11 12">11-78</strain>
    </source>
</reference>
<evidence type="ECO:0000256" key="5">
    <source>
        <dbReference type="ARBA" id="ARBA00022618"/>
    </source>
</evidence>
<dbReference type="PANTHER" id="PTHR43692">
    <property type="entry name" value="UDP-N-ACETYLMURAMOYLALANINE--D-GLUTAMATE LIGASE"/>
    <property type="match status" value="1"/>
</dbReference>
<keyword evidence="6 9" id="KW-0547">Nucleotide-binding</keyword>
<name>A0A2B7IG93_CUTAC</name>
<proteinExistence type="inferred from homology"/>
<dbReference type="GO" id="GO:0008764">
    <property type="term" value="F:UDP-N-acetylmuramoylalanine-D-glutamate ligase activity"/>
    <property type="evidence" value="ECO:0007669"/>
    <property type="project" value="UniProtKB-UniRule"/>
</dbReference>
<evidence type="ECO:0000256" key="9">
    <source>
        <dbReference type="HAMAP-Rule" id="MF_00639"/>
    </source>
</evidence>
<dbReference type="GeneID" id="92856742"/>
<dbReference type="GO" id="GO:0008360">
    <property type="term" value="P:regulation of cell shape"/>
    <property type="evidence" value="ECO:0007669"/>
    <property type="project" value="UniProtKB-KW"/>
</dbReference>
<feature type="binding site" evidence="9">
    <location>
        <begin position="140"/>
        <end position="146"/>
    </location>
    <ligand>
        <name>ATP</name>
        <dbReference type="ChEBI" id="CHEBI:30616"/>
    </ligand>
</feature>
<gene>
    <name evidence="9" type="primary">murD</name>
    <name evidence="11" type="ORF">B1B09_01075</name>
</gene>
<dbReference type="GO" id="GO:0009252">
    <property type="term" value="P:peptidoglycan biosynthetic process"/>
    <property type="evidence" value="ECO:0007669"/>
    <property type="project" value="UniProtKB-UniRule"/>
</dbReference>
<dbReference type="SUPFAM" id="SSF53244">
    <property type="entry name" value="MurD-like peptide ligases, peptide-binding domain"/>
    <property type="match status" value="1"/>
</dbReference>
<keyword evidence="4 9" id="KW-0436">Ligase</keyword>
<dbReference type="SUPFAM" id="SSF51984">
    <property type="entry name" value="MurCD N-terminal domain"/>
    <property type="match status" value="1"/>
</dbReference>
<keyword evidence="8 9" id="KW-0131">Cell cycle</keyword>
<dbReference type="Gene3D" id="3.40.1190.10">
    <property type="entry name" value="Mur-like, catalytic domain"/>
    <property type="match status" value="1"/>
</dbReference>
<comment type="subcellular location">
    <subcellularLocation>
        <location evidence="1 9 10">Cytoplasm</location>
    </subcellularLocation>
</comment>
<dbReference type="GO" id="GO:0071555">
    <property type="term" value="P:cell wall organization"/>
    <property type="evidence" value="ECO:0007669"/>
    <property type="project" value="UniProtKB-KW"/>
</dbReference>
<dbReference type="GO" id="GO:0051301">
    <property type="term" value="P:cell division"/>
    <property type="evidence" value="ECO:0007669"/>
    <property type="project" value="UniProtKB-KW"/>
</dbReference>
<dbReference type="GO" id="GO:0005737">
    <property type="term" value="C:cytoplasm"/>
    <property type="evidence" value="ECO:0007669"/>
    <property type="project" value="UniProtKB-SubCell"/>
</dbReference>
<dbReference type="HAMAP" id="MF_00639">
    <property type="entry name" value="MurD"/>
    <property type="match status" value="1"/>
</dbReference>
<dbReference type="Gene3D" id="3.40.50.720">
    <property type="entry name" value="NAD(P)-binding Rossmann-like Domain"/>
    <property type="match status" value="1"/>
</dbReference>
<evidence type="ECO:0000313" key="11">
    <source>
        <dbReference type="EMBL" id="PGF36271.1"/>
    </source>
</evidence>
<comment type="catalytic activity">
    <reaction evidence="9 10">
        <text>UDP-N-acetyl-alpha-D-muramoyl-L-alanine + D-glutamate + ATP = UDP-N-acetyl-alpha-D-muramoyl-L-alanyl-D-glutamate + ADP + phosphate + H(+)</text>
        <dbReference type="Rhea" id="RHEA:16429"/>
        <dbReference type="ChEBI" id="CHEBI:15378"/>
        <dbReference type="ChEBI" id="CHEBI:29986"/>
        <dbReference type="ChEBI" id="CHEBI:30616"/>
        <dbReference type="ChEBI" id="CHEBI:43474"/>
        <dbReference type="ChEBI" id="CHEBI:83898"/>
        <dbReference type="ChEBI" id="CHEBI:83900"/>
        <dbReference type="ChEBI" id="CHEBI:456216"/>
        <dbReference type="EC" id="6.3.2.9"/>
    </reaction>
</comment>
<keyword evidence="5 9" id="KW-0132">Cell division</keyword>
<dbReference type="InterPro" id="IPR036615">
    <property type="entry name" value="Mur_ligase_C_dom_sf"/>
</dbReference>
<dbReference type="Proteomes" id="UP000226191">
    <property type="component" value="Unassembled WGS sequence"/>
</dbReference>
<dbReference type="InterPro" id="IPR005762">
    <property type="entry name" value="MurD"/>
</dbReference>
<evidence type="ECO:0000256" key="7">
    <source>
        <dbReference type="ARBA" id="ARBA00022840"/>
    </source>
</evidence>
<keyword evidence="3 9" id="KW-0963">Cytoplasm</keyword>
<dbReference type="EC" id="6.3.2.9" evidence="9 10"/>
<dbReference type="PROSITE" id="PS01011">
    <property type="entry name" value="FOLYLPOLYGLU_SYNT_1"/>
    <property type="match status" value="1"/>
</dbReference>
<evidence type="ECO:0000256" key="4">
    <source>
        <dbReference type="ARBA" id="ARBA00022598"/>
    </source>
</evidence>
<keyword evidence="9 10" id="KW-0961">Cell wall biogenesis/degradation</keyword>
<dbReference type="Pfam" id="PF21799">
    <property type="entry name" value="MurD-like_N"/>
    <property type="match status" value="1"/>
</dbReference>
<evidence type="ECO:0000256" key="2">
    <source>
        <dbReference type="ARBA" id="ARBA00004752"/>
    </source>
</evidence>
<dbReference type="Pfam" id="PF02875">
    <property type="entry name" value="Mur_ligase_C"/>
    <property type="match status" value="1"/>
</dbReference>
<evidence type="ECO:0000256" key="8">
    <source>
        <dbReference type="ARBA" id="ARBA00023306"/>
    </source>
</evidence>
<keyword evidence="9 10" id="KW-0573">Peptidoglycan synthesis</keyword>
<dbReference type="InterPro" id="IPR018109">
    <property type="entry name" value="Folylpolyglutamate_synth_CS"/>
</dbReference>
<evidence type="ECO:0000256" key="6">
    <source>
        <dbReference type="ARBA" id="ARBA00022741"/>
    </source>
</evidence>
<comment type="similarity">
    <text evidence="9">Belongs to the MurCDEF family.</text>
</comment>
<protein>
    <recommendedName>
        <fullName evidence="9 10">UDP-N-acetylmuramoylalanine--D-glutamate ligase</fullName>
        <ecNumber evidence="9 10">6.3.2.9</ecNumber>
    </recommendedName>
    <alternativeName>
        <fullName evidence="9">D-glutamic acid-adding enzyme</fullName>
    </alternativeName>
    <alternativeName>
        <fullName evidence="9">UDP-N-acetylmuramoyl-L-alanyl-D-glutamate synthetase</fullName>
    </alternativeName>
</protein>
<evidence type="ECO:0000313" key="12">
    <source>
        <dbReference type="Proteomes" id="UP000226191"/>
    </source>
</evidence>
<dbReference type="Gene3D" id="3.90.190.20">
    <property type="entry name" value="Mur ligase, C-terminal domain"/>
    <property type="match status" value="1"/>
</dbReference>
<dbReference type="OrthoDB" id="9809796at2"/>
<dbReference type="InterPro" id="IPR036565">
    <property type="entry name" value="Mur-like_cat_sf"/>
</dbReference>
<evidence type="ECO:0000256" key="3">
    <source>
        <dbReference type="ARBA" id="ARBA00022490"/>
    </source>
</evidence>
<dbReference type="RefSeq" id="WP_002515281.1">
    <property type="nucleotide sequence ID" value="NZ_AP022844.1"/>
</dbReference>
<dbReference type="NCBIfam" id="TIGR01087">
    <property type="entry name" value="murD"/>
    <property type="match status" value="1"/>
</dbReference>
<dbReference type="AlphaFoldDB" id="A0A2B7IG93"/>
<dbReference type="EMBL" id="MVCE01000001">
    <property type="protein sequence ID" value="PGF36271.1"/>
    <property type="molecule type" value="Genomic_DNA"/>
</dbReference>
<organism evidence="11 12">
    <name type="scientific">Cutibacterium acnes</name>
    <name type="common">Propionibacterium acnes</name>
    <dbReference type="NCBI Taxonomy" id="1747"/>
    <lineage>
        <taxon>Bacteria</taxon>
        <taxon>Bacillati</taxon>
        <taxon>Actinomycetota</taxon>
        <taxon>Actinomycetes</taxon>
        <taxon>Propionibacteriales</taxon>
        <taxon>Propionibacteriaceae</taxon>
        <taxon>Cutibacterium</taxon>
    </lineage>
</organism>